<evidence type="ECO:0000313" key="13">
    <source>
        <dbReference type="EMBL" id="REJ26349.1"/>
    </source>
</evidence>
<keyword evidence="7 12" id="KW-0472">Membrane</keyword>
<proteinExistence type="inferred from homology"/>
<comment type="caution">
    <text evidence="13">The sequence shown here is derived from an EMBL/GenBank/DDBJ whole genome shotgun (WGS) entry which is preliminary data.</text>
</comment>
<feature type="transmembrane region" description="Helical" evidence="12">
    <location>
        <begin position="198"/>
        <end position="217"/>
    </location>
</feature>
<dbReference type="PANTHER" id="PTHR30477:SF3">
    <property type="entry name" value="METAL TRANSPORT SYSTEM MEMBRANE PROTEIN CT_069-RELATED"/>
    <property type="match status" value="1"/>
</dbReference>
<feature type="transmembrane region" description="Helical" evidence="12">
    <location>
        <begin position="40"/>
        <end position="60"/>
    </location>
</feature>
<protein>
    <recommendedName>
        <fullName evidence="9">Manganese transport system membrane protein MntC</fullName>
    </recommendedName>
</protein>
<accession>A0A3E0K173</accession>
<comment type="similarity">
    <text evidence="2 10">Belongs to the ABC-3 integral membrane protein family.</text>
</comment>
<evidence type="ECO:0000256" key="7">
    <source>
        <dbReference type="ARBA" id="ARBA00023136"/>
    </source>
</evidence>
<dbReference type="GO" id="GO:0043190">
    <property type="term" value="C:ATP-binding cassette (ABC) transporter complex"/>
    <property type="evidence" value="ECO:0007669"/>
    <property type="project" value="InterPro"/>
</dbReference>
<dbReference type="Pfam" id="PF00950">
    <property type="entry name" value="ABC-3"/>
    <property type="match status" value="1"/>
</dbReference>
<comment type="function">
    <text evidence="8">This protein is probably a component of a manganese permease, a binding protein-dependent, ATP-driven transport system.</text>
</comment>
<gene>
    <name evidence="13" type="ORF">C6P37_13540</name>
</gene>
<dbReference type="AlphaFoldDB" id="A0A3E0K173"/>
<keyword evidence="4" id="KW-1003">Cell membrane</keyword>
<comment type="subcellular location">
    <subcellularLocation>
        <location evidence="1 10">Cell membrane</location>
        <topology evidence="1 10">Multi-pass membrane protein</topology>
    </subcellularLocation>
</comment>
<dbReference type="RefSeq" id="WP_276644273.1">
    <property type="nucleotide sequence ID" value="NZ_QEWE01000026.1"/>
</dbReference>
<dbReference type="PANTHER" id="PTHR30477">
    <property type="entry name" value="ABC-TRANSPORTER METAL-BINDING PROTEIN"/>
    <property type="match status" value="1"/>
</dbReference>
<dbReference type="EMBL" id="QEWE01000026">
    <property type="protein sequence ID" value="REJ26349.1"/>
    <property type="molecule type" value="Genomic_DNA"/>
</dbReference>
<evidence type="ECO:0000256" key="4">
    <source>
        <dbReference type="ARBA" id="ARBA00022475"/>
    </source>
</evidence>
<evidence type="ECO:0000256" key="2">
    <source>
        <dbReference type="ARBA" id="ARBA00008034"/>
    </source>
</evidence>
<evidence type="ECO:0000256" key="8">
    <source>
        <dbReference type="ARBA" id="ARBA00057828"/>
    </source>
</evidence>
<reference evidence="13 14" key="1">
    <citation type="submission" date="2018-03" db="EMBL/GenBank/DDBJ databases">
        <authorList>
            <person name="Keele B.F."/>
        </authorList>
    </citation>
    <scope>NUCLEOTIDE SEQUENCE [LARGE SCALE GENOMIC DNA]</scope>
    <source>
        <strain evidence="13">ZCTH4_d</strain>
    </source>
</reference>
<dbReference type="Gene3D" id="1.10.3470.10">
    <property type="entry name" value="ABC transporter involved in vitamin B12 uptake, BtuC"/>
    <property type="match status" value="1"/>
</dbReference>
<evidence type="ECO:0000256" key="6">
    <source>
        <dbReference type="ARBA" id="ARBA00022989"/>
    </source>
</evidence>
<dbReference type="Proteomes" id="UP000257014">
    <property type="component" value="Unassembled WGS sequence"/>
</dbReference>
<dbReference type="CDD" id="cd06550">
    <property type="entry name" value="TM_ABC_iron-siderophores_like"/>
    <property type="match status" value="1"/>
</dbReference>
<evidence type="ECO:0000256" key="3">
    <source>
        <dbReference type="ARBA" id="ARBA00022448"/>
    </source>
</evidence>
<dbReference type="FunFam" id="1.10.3470.10:FF:000003">
    <property type="entry name" value="Iron ABC transporter permease SitD"/>
    <property type="match status" value="1"/>
</dbReference>
<feature type="transmembrane region" description="Helical" evidence="12">
    <location>
        <begin position="259"/>
        <end position="281"/>
    </location>
</feature>
<feature type="region of interest" description="Disordered" evidence="11">
    <location>
        <begin position="423"/>
        <end position="451"/>
    </location>
</feature>
<evidence type="ECO:0000256" key="10">
    <source>
        <dbReference type="RuleBase" id="RU003943"/>
    </source>
</evidence>
<dbReference type="GO" id="GO:0055085">
    <property type="term" value="P:transmembrane transport"/>
    <property type="evidence" value="ECO:0007669"/>
    <property type="project" value="InterPro"/>
</dbReference>
<dbReference type="GO" id="GO:0010043">
    <property type="term" value="P:response to zinc ion"/>
    <property type="evidence" value="ECO:0007669"/>
    <property type="project" value="TreeGrafter"/>
</dbReference>
<evidence type="ECO:0000256" key="9">
    <source>
        <dbReference type="ARBA" id="ARBA00073179"/>
    </source>
</evidence>
<feature type="transmembrane region" description="Helical" evidence="12">
    <location>
        <begin position="12"/>
        <end position="35"/>
    </location>
</feature>
<feature type="transmembrane region" description="Helical" evidence="12">
    <location>
        <begin position="229"/>
        <end position="247"/>
    </location>
</feature>
<feature type="transmembrane region" description="Helical" evidence="12">
    <location>
        <begin position="66"/>
        <end position="86"/>
    </location>
</feature>
<dbReference type="InterPro" id="IPR037294">
    <property type="entry name" value="ABC_BtuC-like"/>
</dbReference>
<keyword evidence="6 12" id="KW-1133">Transmembrane helix</keyword>
<dbReference type="InterPro" id="IPR001626">
    <property type="entry name" value="ABC_TroCD"/>
</dbReference>
<organism evidence="13 14">
    <name type="scientific">Caldibacillus debilis</name>
    <dbReference type="NCBI Taxonomy" id="301148"/>
    <lineage>
        <taxon>Bacteria</taxon>
        <taxon>Bacillati</taxon>
        <taxon>Bacillota</taxon>
        <taxon>Bacilli</taxon>
        <taxon>Bacillales</taxon>
        <taxon>Bacillaceae</taxon>
        <taxon>Caldibacillus</taxon>
    </lineage>
</organism>
<dbReference type="GO" id="GO:0071281">
    <property type="term" value="P:cellular response to iron ion"/>
    <property type="evidence" value="ECO:0007669"/>
    <property type="project" value="UniProtKB-ARBA"/>
</dbReference>
<keyword evidence="3 10" id="KW-0813">Transport</keyword>
<keyword evidence="5 10" id="KW-0812">Transmembrane</keyword>
<name>A0A3E0K173_9BACI</name>
<feature type="transmembrane region" description="Helical" evidence="12">
    <location>
        <begin position="98"/>
        <end position="116"/>
    </location>
</feature>
<evidence type="ECO:0000256" key="12">
    <source>
        <dbReference type="SAM" id="Phobius"/>
    </source>
</evidence>
<evidence type="ECO:0000256" key="1">
    <source>
        <dbReference type="ARBA" id="ARBA00004651"/>
    </source>
</evidence>
<dbReference type="SUPFAM" id="SSF81345">
    <property type="entry name" value="ABC transporter involved in vitamin B12 uptake, BtuC"/>
    <property type="match status" value="1"/>
</dbReference>
<evidence type="ECO:0000256" key="11">
    <source>
        <dbReference type="SAM" id="MobiDB-lite"/>
    </source>
</evidence>
<sequence>MNLFQHLSDANTQWVLAGTLLLGMASGVLGSFAYLKKQSLIGDAMAHAALPGICIAFLLYGQKSLFWFFAGAAFSGLLAAYFIQAIVKNSRIKEDASIALVLSVFFGIGIVLLTYINQNGSGNQSGLNNYIFGQAASLVGNDVKIIAIVAMILLAVTALFFKEFKLLTFDPQFAEGIGLPVRFFNGLLMVLIVSAVMIGLQAVGVILMAAMLITPALSARYWTERMDRMVVIAGGIGALSGVVGTIFSTASEGLPTGPLIILAATLIFLFSMVFAPRRGLLVNIVKQMKMRRQTARENIMLSMFDLMEEKMRKPAARHATGFGEEQIRGLRPVSKRLFGRVMKQLIKENLVSCDGNRYALTEQGKEQAYQIALKNRLMEVYKMYEMKFSHEEVEKQEDIFALPGPLLQELSRYLQQLGRMPVRLSKTGPGENRRNRNNIIGQRGADSRYEL</sequence>
<evidence type="ECO:0000313" key="14">
    <source>
        <dbReference type="Proteomes" id="UP000257014"/>
    </source>
</evidence>
<dbReference type="Gene3D" id="1.10.10.10">
    <property type="entry name" value="Winged helix-like DNA-binding domain superfamily/Winged helix DNA-binding domain"/>
    <property type="match status" value="1"/>
</dbReference>
<dbReference type="InterPro" id="IPR036388">
    <property type="entry name" value="WH-like_DNA-bd_sf"/>
</dbReference>
<evidence type="ECO:0000256" key="5">
    <source>
        <dbReference type="ARBA" id="ARBA00022692"/>
    </source>
</evidence>
<feature type="transmembrane region" description="Helical" evidence="12">
    <location>
        <begin position="143"/>
        <end position="161"/>
    </location>
</feature>